<proteinExistence type="predicted"/>
<reference evidence="1 2" key="1">
    <citation type="submission" date="2012-07" db="EMBL/GenBank/DDBJ databases">
        <title>Genome sequence of Brachyspira sp. 30446, isolated from a pig with mucohaemorrhagic colitis.</title>
        <authorList>
            <person name="Rubin J.E."/>
            <person name="Fernando C."/>
            <person name="Harding J.C.S."/>
            <person name="Hill J.E."/>
        </authorList>
    </citation>
    <scope>NUCLEOTIDE SEQUENCE [LARGE SCALE GENOMIC DNA]</scope>
    <source>
        <strain evidence="1 2">30446</strain>
    </source>
</reference>
<name>A0A2U4EWI5_9SPIR</name>
<accession>A0A2U4EWI5</accession>
<dbReference type="OrthoDB" id="305175at2"/>
<evidence type="ECO:0000313" key="1">
    <source>
        <dbReference type="EMBL" id="EKV57385.1"/>
    </source>
</evidence>
<dbReference type="GeneID" id="66487612"/>
<dbReference type="RefSeq" id="WP_008723342.1">
    <property type="nucleotide sequence ID" value="NZ_JH994111.1"/>
</dbReference>
<evidence type="ECO:0000313" key="2">
    <source>
        <dbReference type="Proteomes" id="UP000011663"/>
    </source>
</evidence>
<organism evidence="1 2">
    <name type="scientific">Brachyspira hampsonii 30446</name>
    <dbReference type="NCBI Taxonomy" id="1289135"/>
    <lineage>
        <taxon>Bacteria</taxon>
        <taxon>Pseudomonadati</taxon>
        <taxon>Spirochaetota</taxon>
        <taxon>Spirochaetia</taxon>
        <taxon>Brachyspirales</taxon>
        <taxon>Brachyspiraceae</taxon>
        <taxon>Brachyspira</taxon>
    </lineage>
</organism>
<sequence length="431" mass="50337">MNIEFLLSASFDNRRVIPNQDRLFKAIVSSLNEVNINPLVMISEFSIIEDGNTLIYSFHPSADPIYFEFKAGTLFITISTGSFGAGYHKFIVGVLDRIARRLDIEFKEDSVHKDPSGYFKSRNFESLKRFFVNSLADYAKMLITHHDNGFSNFMISMPYNYPIIEKEYFALSALGYWGKNWFTDFIDADEEDRLILASDFFLWDTEDINAKFWFKSFLSMIWLYFPFREAIDNKEKTMYKKIMYAFQEAYKKDSSLKYPWDILIDIAHYLDDENLVRFIESKKTVNQQQAFQIGFRLEKARFPIAAGFTIILPMRMNVFKNDKSLIEFKDINVYIAMQVYSFANEEIDVIMEYVLKQIDIAGEDKGEKLDIKSQSGKIESIVYEKELEDNDHIITVACAAKKLALLAWFTYSDAEYRDICLEAIKSIDTEN</sequence>
<protein>
    <submittedName>
        <fullName evidence="1">Uncharacterized protein</fullName>
    </submittedName>
</protein>
<dbReference type="Proteomes" id="UP000011663">
    <property type="component" value="Unassembled WGS sequence"/>
</dbReference>
<comment type="caution">
    <text evidence="1">The sequence shown here is derived from an EMBL/GenBank/DDBJ whole genome shotgun (WGS) entry which is preliminary data.</text>
</comment>
<dbReference type="EMBL" id="ALNZ01000022">
    <property type="protein sequence ID" value="EKV57385.1"/>
    <property type="molecule type" value="Genomic_DNA"/>
</dbReference>
<gene>
    <name evidence="1" type="ORF">A966_05908</name>
</gene>
<dbReference type="AlphaFoldDB" id="A0A2U4EWI5"/>